<evidence type="ECO:0008006" key="4">
    <source>
        <dbReference type="Google" id="ProtNLM"/>
    </source>
</evidence>
<dbReference type="Pfam" id="PF13801">
    <property type="entry name" value="Metal_resist"/>
    <property type="match status" value="1"/>
</dbReference>
<keyword evidence="1" id="KW-0472">Membrane</keyword>
<reference evidence="2 3" key="1">
    <citation type="submission" date="2017-03" db="EMBL/GenBank/DDBJ databases">
        <authorList>
            <person name="Afonso C.L."/>
            <person name="Miller P.J."/>
            <person name="Scott M.A."/>
            <person name="Spackman E."/>
            <person name="Goraichik I."/>
            <person name="Dimitrov K.M."/>
            <person name="Suarez D.L."/>
            <person name="Swayne D.E."/>
        </authorList>
    </citation>
    <scope>NUCLEOTIDE SEQUENCE [LARGE SCALE GENOMIC DNA]</scope>
    <source>
        <strain evidence="2 3">CECT 8625</strain>
    </source>
</reference>
<protein>
    <recommendedName>
        <fullName evidence="4">Periplasmic heavy metal sensor</fullName>
    </recommendedName>
</protein>
<evidence type="ECO:0000313" key="2">
    <source>
        <dbReference type="EMBL" id="SLN13589.1"/>
    </source>
</evidence>
<keyword evidence="1" id="KW-1133">Transmembrane helix</keyword>
<dbReference type="EMBL" id="FWFK01000001">
    <property type="protein sequence ID" value="SLN13589.1"/>
    <property type="molecule type" value="Genomic_DNA"/>
</dbReference>
<sequence length="164" mass="18484">MARTSESGRRWLWPVLFVSLAANLLIAGIVLGAVLRDGQPQRDGRAGAGSSFPYYRALDEDQRAMMRREFRAALRDARDDDTASGEDRRVRFVEGYRQAAEVLRASPLDRAALTQILDAQARAAEMRRDRGQAILLDVLANMSAEERAAYADRLVTEIRRFEDK</sequence>
<name>A0A1X6Y8Z9_9RHOB</name>
<accession>A0A1X6Y8Z9</accession>
<dbReference type="AlphaFoldDB" id="A0A1X6Y8Z9"/>
<dbReference type="Proteomes" id="UP000193570">
    <property type="component" value="Unassembled WGS sequence"/>
</dbReference>
<dbReference type="OrthoDB" id="7688532at2"/>
<keyword evidence="3" id="KW-1185">Reference proteome</keyword>
<keyword evidence="1" id="KW-0812">Transmembrane</keyword>
<dbReference type="RefSeq" id="WP_159456704.1">
    <property type="nucleotide sequence ID" value="NZ_FWFK01000001.1"/>
</dbReference>
<gene>
    <name evidence="2" type="ORF">ROJ8625_00413</name>
</gene>
<evidence type="ECO:0000256" key="1">
    <source>
        <dbReference type="SAM" id="Phobius"/>
    </source>
</evidence>
<evidence type="ECO:0000313" key="3">
    <source>
        <dbReference type="Proteomes" id="UP000193570"/>
    </source>
</evidence>
<dbReference type="InterPro" id="IPR025961">
    <property type="entry name" value="Metal_resist"/>
</dbReference>
<proteinExistence type="predicted"/>
<feature type="transmembrane region" description="Helical" evidence="1">
    <location>
        <begin position="12"/>
        <end position="35"/>
    </location>
</feature>
<organism evidence="2 3">
    <name type="scientific">Roseivivax jejudonensis</name>
    <dbReference type="NCBI Taxonomy" id="1529041"/>
    <lineage>
        <taxon>Bacteria</taxon>
        <taxon>Pseudomonadati</taxon>
        <taxon>Pseudomonadota</taxon>
        <taxon>Alphaproteobacteria</taxon>
        <taxon>Rhodobacterales</taxon>
        <taxon>Roseobacteraceae</taxon>
        <taxon>Roseivivax</taxon>
    </lineage>
</organism>